<keyword evidence="1" id="KW-0521">NADP</keyword>
<evidence type="ECO:0000313" key="5">
    <source>
        <dbReference type="EMBL" id="AIX92150.1"/>
    </source>
</evidence>
<evidence type="ECO:0000256" key="1">
    <source>
        <dbReference type="ARBA" id="ARBA00022857"/>
    </source>
</evidence>
<evidence type="ECO:0000256" key="3">
    <source>
        <dbReference type="RuleBase" id="RU004475"/>
    </source>
</evidence>
<dbReference type="EMBL" id="KM505142">
    <property type="protein sequence ID" value="AIX92150.1"/>
    <property type="molecule type" value="mRNA"/>
</dbReference>
<dbReference type="SUPFAM" id="SSF51735">
    <property type="entry name" value="NAD(P)-binding Rossmann-fold domains"/>
    <property type="match status" value="1"/>
</dbReference>
<sequence length="344" mass="38217">MVELNLMVWRAALKEEQQNSCGLSSSERRRELVCVTSGNSYLGSHIVKELLAHGYPVRVTVQYQVDFDDMRELMRDEEINQLESVVVANMGDVDSLSDAFRGCHAIFHTSSYIDPHGISGYSEGMAFVEAEGAKNVIEACGRAAYIKRCIFTSSLLASIWKGDNVDRVVDETCWSDEEFCRENRLWLALGKTMAEKAAWSKSKEMIVELVTMCPGLLMAPSFPNAHIQTAIPYLKGGQIMLQRGVLAIVDAKKVAAAHVQVYEAMDCGACGRYICFERVVRRLDEAIELENGINKHGLLSGGGQLVLPEEGNDHQEIDNSKLSKLILQASQRLSCKQSCKISWS</sequence>
<organism evidence="5">
    <name type="scientific">Betula platyphylla</name>
    <name type="common">Asian white birch</name>
    <dbReference type="NCBI Taxonomy" id="78630"/>
    <lineage>
        <taxon>Eukaryota</taxon>
        <taxon>Viridiplantae</taxon>
        <taxon>Streptophyta</taxon>
        <taxon>Embryophyta</taxon>
        <taxon>Tracheophyta</taxon>
        <taxon>Spermatophyta</taxon>
        <taxon>Magnoliopsida</taxon>
        <taxon>eudicotyledons</taxon>
        <taxon>Gunneridae</taxon>
        <taxon>Pentapetalae</taxon>
        <taxon>rosids</taxon>
        <taxon>fabids</taxon>
        <taxon>Fagales</taxon>
        <taxon>Betulaceae</taxon>
        <taxon>Betula</taxon>
    </lineage>
</organism>
<dbReference type="PANTHER" id="PTHR10366">
    <property type="entry name" value="NAD DEPENDENT EPIMERASE/DEHYDRATASE"/>
    <property type="match status" value="1"/>
</dbReference>
<dbReference type="InterPro" id="IPR036291">
    <property type="entry name" value="NAD(P)-bd_dom_sf"/>
</dbReference>
<evidence type="ECO:0000256" key="2">
    <source>
        <dbReference type="ARBA" id="ARBA00023002"/>
    </source>
</evidence>
<protein>
    <submittedName>
        <fullName evidence="5">Cinnamoyl-CoA reductase 1</fullName>
    </submittedName>
</protein>
<name>A0A0A1C929_BETPL</name>
<dbReference type="GO" id="GO:0016616">
    <property type="term" value="F:oxidoreductase activity, acting on the CH-OH group of donors, NAD or NADP as acceptor"/>
    <property type="evidence" value="ECO:0007669"/>
    <property type="project" value="InterPro"/>
</dbReference>
<accession>A0A0A1C929</accession>
<evidence type="ECO:0000259" key="4">
    <source>
        <dbReference type="Pfam" id="PF01073"/>
    </source>
</evidence>
<dbReference type="InterPro" id="IPR050425">
    <property type="entry name" value="NAD(P)_dehydrat-like"/>
</dbReference>
<dbReference type="Gene3D" id="3.40.50.720">
    <property type="entry name" value="NAD(P)-binding Rossmann-like Domain"/>
    <property type="match status" value="1"/>
</dbReference>
<proteinExistence type="evidence at transcript level"/>
<comment type="similarity">
    <text evidence="3">Belongs to the 3-beta-HSD family.</text>
</comment>
<feature type="domain" description="3-beta hydroxysteroid dehydrogenase/isomerase" evidence="4">
    <location>
        <begin position="35"/>
        <end position="197"/>
    </location>
</feature>
<dbReference type="AlphaFoldDB" id="A0A0A1C929"/>
<dbReference type="Pfam" id="PF01073">
    <property type="entry name" value="3Beta_HSD"/>
    <property type="match status" value="1"/>
</dbReference>
<reference evidence="5" key="1">
    <citation type="journal article" date="2014" name="Physiol. Plantarum">
        <title>Functional characterization of cinnamoyl-CoA reductase (CCR) in birch (Betula platyphylla x Betula pendula) through overexpression and suppression analysis.</title>
        <authorList>
            <person name="Zhang W."/>
            <person name="Wei R."/>
            <person name="Chen S."/>
            <person name="Jiang J."/>
            <person name="Li H."/>
            <person name="Huang H."/>
            <person name="Yang G."/>
            <person name="Wang S."/>
            <person name="Wei H."/>
            <person name="Liu G."/>
        </authorList>
    </citation>
    <scope>NUCLEOTIDE SEQUENCE</scope>
    <source>
        <strain evidence="5">CCG019862.1</strain>
    </source>
</reference>
<keyword evidence="2 3" id="KW-0560">Oxidoreductase</keyword>
<dbReference type="PANTHER" id="PTHR10366:SF589">
    <property type="entry name" value="CINNAMOYL-COA REDUCTASE-LIKE SNL6"/>
    <property type="match status" value="1"/>
</dbReference>
<dbReference type="GO" id="GO:0006694">
    <property type="term" value="P:steroid biosynthetic process"/>
    <property type="evidence" value="ECO:0007669"/>
    <property type="project" value="InterPro"/>
</dbReference>
<dbReference type="InterPro" id="IPR002225">
    <property type="entry name" value="3Beta_OHSteriod_DH/Estase"/>
</dbReference>